<dbReference type="InterPro" id="IPR036513">
    <property type="entry name" value="STAS_dom_sf"/>
</dbReference>
<accession>A0A143HNV9</accession>
<dbReference type="InterPro" id="IPR002645">
    <property type="entry name" value="STAS_dom"/>
</dbReference>
<dbReference type="OrthoDB" id="9769739at2"/>
<feature type="transmembrane region" description="Helical" evidence="5">
    <location>
        <begin position="210"/>
        <end position="227"/>
    </location>
</feature>
<gene>
    <name evidence="7" type="ORF">A3224_13135</name>
</gene>
<feature type="transmembrane region" description="Helical" evidence="5">
    <location>
        <begin position="334"/>
        <end position="354"/>
    </location>
</feature>
<feature type="domain" description="STAS" evidence="6">
    <location>
        <begin position="445"/>
        <end position="527"/>
    </location>
</feature>
<evidence type="ECO:0000313" key="8">
    <source>
        <dbReference type="Proteomes" id="UP000076077"/>
    </source>
</evidence>
<keyword evidence="8" id="KW-1185">Reference proteome</keyword>
<dbReference type="InterPro" id="IPR011547">
    <property type="entry name" value="SLC26A/SulP_dom"/>
</dbReference>
<keyword evidence="4 5" id="KW-0472">Membrane</keyword>
<evidence type="ECO:0000256" key="3">
    <source>
        <dbReference type="ARBA" id="ARBA00022989"/>
    </source>
</evidence>
<keyword evidence="3 5" id="KW-1133">Transmembrane helix</keyword>
<dbReference type="GeneID" id="76608986"/>
<sequence length="570" mass="60723">MSEQPDHATLRKSRPLLRGILPLTLRQLPREILAGATLAALAIPEVMGYAKIAGMPVVTGIYTLFIPILAYALLSSSRHLVVGADSATAAILAAGLTGLAAPQTDHYIALAGLTALLAAALLLLARWVRLGFLANFLSRTVLIGFLTGVGIQVALGQLPAMFGLEPTGYSGWENIWQYVKQLESPNYYALGISLSALLLIASCKKCSPHIPAALIAVVAATLTTWAMDLDTQLPVLGTLPAGLPELSLPKVDWHPQLIVDLAPTAFAIFIVILAQSAATARAYATRYGERFDENADLSALCVANLGAALSSSFVVNGSPTKTQIVNSAGGRTQLSMVVTSMITLMVLLFMTQTLHHMPDAVLAAVVFVIGLELVDLRGMRAIYAARRSEFWVAVATAGTVILVGVEQGIMLALALSLVVHTRHGYKPRNALLRPSASGGWQASPVSSGTQAAPGLIIYRFTHSIYYANAQLLTDEVTHLATSADPPLHYFCIEISAVDDIDFTAAETLRELHKYLSRRGIRLVFAAVMSGTSANAPAQIRALFDDKALYKNLEAVVADTKKAEGRSAHSE</sequence>
<dbReference type="InterPro" id="IPR001902">
    <property type="entry name" value="SLC26A/SulP_fam"/>
</dbReference>
<evidence type="ECO:0000313" key="7">
    <source>
        <dbReference type="EMBL" id="AMX03399.1"/>
    </source>
</evidence>
<dbReference type="Pfam" id="PF00916">
    <property type="entry name" value="Sulfate_transp"/>
    <property type="match status" value="1"/>
</dbReference>
<name>A0A143HNV9_MICTH</name>
<dbReference type="PANTHER" id="PTHR11814">
    <property type="entry name" value="SULFATE TRANSPORTER"/>
    <property type="match status" value="1"/>
</dbReference>
<protein>
    <submittedName>
        <fullName evidence="7">Transporter</fullName>
    </submittedName>
</protein>
<evidence type="ECO:0000256" key="4">
    <source>
        <dbReference type="ARBA" id="ARBA00023136"/>
    </source>
</evidence>
<organism evidence="7 8">
    <name type="scientific">Microbulbifer thermotolerans</name>
    <dbReference type="NCBI Taxonomy" id="252514"/>
    <lineage>
        <taxon>Bacteria</taxon>
        <taxon>Pseudomonadati</taxon>
        <taxon>Pseudomonadota</taxon>
        <taxon>Gammaproteobacteria</taxon>
        <taxon>Cellvibrionales</taxon>
        <taxon>Microbulbiferaceae</taxon>
        <taxon>Microbulbifer</taxon>
    </lineage>
</organism>
<dbReference type="Proteomes" id="UP000076077">
    <property type="component" value="Chromosome"/>
</dbReference>
<dbReference type="Pfam" id="PF01740">
    <property type="entry name" value="STAS"/>
    <property type="match status" value="1"/>
</dbReference>
<keyword evidence="2 5" id="KW-0812">Transmembrane</keyword>
<dbReference type="STRING" id="252514.A3224_13135"/>
<evidence type="ECO:0000256" key="5">
    <source>
        <dbReference type="SAM" id="Phobius"/>
    </source>
</evidence>
<comment type="subcellular location">
    <subcellularLocation>
        <location evidence="1">Membrane</location>
        <topology evidence="1">Multi-pass membrane protein</topology>
    </subcellularLocation>
</comment>
<feature type="transmembrane region" description="Helical" evidence="5">
    <location>
        <begin position="253"/>
        <end position="274"/>
    </location>
</feature>
<dbReference type="KEGG" id="mthd:A3224_13135"/>
<evidence type="ECO:0000259" key="6">
    <source>
        <dbReference type="PROSITE" id="PS50801"/>
    </source>
</evidence>
<proteinExistence type="predicted"/>
<feature type="transmembrane region" description="Helical" evidence="5">
    <location>
        <begin position="140"/>
        <end position="164"/>
    </location>
</feature>
<dbReference type="AlphaFoldDB" id="A0A143HNV9"/>
<dbReference type="GO" id="GO:0016020">
    <property type="term" value="C:membrane"/>
    <property type="evidence" value="ECO:0007669"/>
    <property type="project" value="UniProtKB-SubCell"/>
</dbReference>
<feature type="transmembrane region" description="Helical" evidence="5">
    <location>
        <begin position="56"/>
        <end position="74"/>
    </location>
</feature>
<feature type="transmembrane region" description="Helical" evidence="5">
    <location>
        <begin position="390"/>
        <end position="419"/>
    </location>
</feature>
<feature type="transmembrane region" description="Helical" evidence="5">
    <location>
        <begin position="81"/>
        <end position="101"/>
    </location>
</feature>
<dbReference type="SUPFAM" id="SSF52091">
    <property type="entry name" value="SpoIIaa-like"/>
    <property type="match status" value="1"/>
</dbReference>
<evidence type="ECO:0000256" key="1">
    <source>
        <dbReference type="ARBA" id="ARBA00004141"/>
    </source>
</evidence>
<evidence type="ECO:0000256" key="2">
    <source>
        <dbReference type="ARBA" id="ARBA00022692"/>
    </source>
</evidence>
<dbReference type="RefSeq" id="WP_067155518.1">
    <property type="nucleotide sequence ID" value="NZ_CP014864.1"/>
</dbReference>
<feature type="transmembrane region" description="Helical" evidence="5">
    <location>
        <begin position="184"/>
        <end position="203"/>
    </location>
</feature>
<feature type="transmembrane region" description="Helical" evidence="5">
    <location>
        <begin position="360"/>
        <end position="378"/>
    </location>
</feature>
<dbReference type="Gene3D" id="3.30.750.24">
    <property type="entry name" value="STAS domain"/>
    <property type="match status" value="1"/>
</dbReference>
<dbReference type="GO" id="GO:0055085">
    <property type="term" value="P:transmembrane transport"/>
    <property type="evidence" value="ECO:0007669"/>
    <property type="project" value="InterPro"/>
</dbReference>
<dbReference type="EMBL" id="CP014864">
    <property type="protein sequence ID" value="AMX03399.1"/>
    <property type="molecule type" value="Genomic_DNA"/>
</dbReference>
<reference evidence="8" key="1">
    <citation type="submission" date="2016-03" db="EMBL/GenBank/DDBJ databases">
        <authorList>
            <person name="Lee Y.-S."/>
            <person name="Choi Y.-L."/>
        </authorList>
    </citation>
    <scope>NUCLEOTIDE SEQUENCE [LARGE SCALE GENOMIC DNA]</scope>
    <source>
        <strain evidence="8">DAU221</strain>
    </source>
</reference>
<dbReference type="CDD" id="cd07042">
    <property type="entry name" value="STAS_SulP_like_sulfate_transporter"/>
    <property type="match status" value="1"/>
</dbReference>
<dbReference type="PROSITE" id="PS50801">
    <property type="entry name" value="STAS"/>
    <property type="match status" value="1"/>
</dbReference>
<feature type="transmembrane region" description="Helical" evidence="5">
    <location>
        <begin position="107"/>
        <end position="128"/>
    </location>
</feature>